<organism evidence="1">
    <name type="scientific">Catillopecten margaritatus gill symbiont</name>
    <dbReference type="NCBI Taxonomy" id="3083288"/>
    <lineage>
        <taxon>Bacteria</taxon>
        <taxon>Pseudomonadati</taxon>
        <taxon>Pseudomonadota</taxon>
        <taxon>Gammaproteobacteria</taxon>
        <taxon>sulfur-oxidizing symbionts</taxon>
    </lineage>
</organism>
<proteinExistence type="predicted"/>
<gene>
    <name evidence="1" type="ORF">Ctma_0918</name>
</gene>
<dbReference type="GO" id="GO:0003729">
    <property type="term" value="F:mRNA binding"/>
    <property type="evidence" value="ECO:0007669"/>
    <property type="project" value="InterPro"/>
</dbReference>
<reference evidence="1" key="1">
    <citation type="submission" date="2023-10" db="EMBL/GenBank/DDBJ databases">
        <title>The first scallop-associated chemosynthetic bacterial symbiont.</title>
        <authorList>
            <person name="Lin Y.-T."/>
            <person name="Sun J."/>
            <person name="Ip J.C.-H."/>
            <person name="He X."/>
            <person name="Gao Z.-M."/>
            <person name="Perez M."/>
            <person name="Xu T."/>
            <person name="Qian P.-Y."/>
            <person name="Qiu J.-W."/>
        </authorList>
    </citation>
    <scope>NUCLEOTIDE SEQUENCE</scope>
    <source>
        <strain evidence="1">Gill1</strain>
    </source>
</reference>
<sequence length="83" mass="9888">MNSKHQKTLNKLMERPVLANIKFNDVDKLLVAMGFQRIEREGSRVCFKKEEDEIVLHKPHPRNELLKYIVRDLQMFIKHTGDK</sequence>
<accession>A0AAU6PGV0</accession>
<evidence type="ECO:0000313" key="1">
    <source>
        <dbReference type="EMBL" id="WXU00207.1"/>
    </source>
</evidence>
<dbReference type="Pfam" id="PF07927">
    <property type="entry name" value="HicA_toxin"/>
    <property type="match status" value="1"/>
</dbReference>
<evidence type="ECO:0008006" key="2">
    <source>
        <dbReference type="Google" id="ProtNLM"/>
    </source>
</evidence>
<dbReference type="SUPFAM" id="SSF54786">
    <property type="entry name" value="YcfA/nrd intein domain"/>
    <property type="match status" value="1"/>
</dbReference>
<dbReference type="EMBL" id="CP138327">
    <property type="protein sequence ID" value="WXU00207.1"/>
    <property type="molecule type" value="Genomic_DNA"/>
</dbReference>
<dbReference type="AlphaFoldDB" id="A0AAU6PGV0"/>
<dbReference type="InterPro" id="IPR012933">
    <property type="entry name" value="HicA_mRNA_interferase"/>
</dbReference>
<name>A0AAU6PGV0_9GAMM</name>
<protein>
    <recommendedName>
        <fullName evidence="2">Type II toxin-antitoxin system HicA family toxin</fullName>
    </recommendedName>
</protein>